<name>A0ABN3Y699_9ACTN</name>
<evidence type="ECO:0000313" key="2">
    <source>
        <dbReference type="EMBL" id="GAA3020374.1"/>
    </source>
</evidence>
<gene>
    <name evidence="2" type="ORF">GCM10017559_50950</name>
</gene>
<organism evidence="2 3">
    <name type="scientific">Streptosporangium longisporum</name>
    <dbReference type="NCBI Taxonomy" id="46187"/>
    <lineage>
        <taxon>Bacteria</taxon>
        <taxon>Bacillati</taxon>
        <taxon>Actinomycetota</taxon>
        <taxon>Actinomycetes</taxon>
        <taxon>Streptosporangiales</taxon>
        <taxon>Streptosporangiaceae</taxon>
        <taxon>Streptosporangium</taxon>
    </lineage>
</organism>
<accession>A0ABN3Y699</accession>
<evidence type="ECO:0000256" key="1">
    <source>
        <dbReference type="SAM" id="MobiDB-lite"/>
    </source>
</evidence>
<dbReference type="EMBL" id="BAAAWD010000014">
    <property type="protein sequence ID" value="GAA3020374.1"/>
    <property type="molecule type" value="Genomic_DNA"/>
</dbReference>
<comment type="caution">
    <text evidence="2">The sequence shown here is derived from an EMBL/GenBank/DDBJ whole genome shotgun (WGS) entry which is preliminary data.</text>
</comment>
<dbReference type="Pfam" id="PF13671">
    <property type="entry name" value="AAA_33"/>
    <property type="match status" value="1"/>
</dbReference>
<reference evidence="3" key="1">
    <citation type="journal article" date="2019" name="Int. J. Syst. Evol. Microbiol.">
        <title>The Global Catalogue of Microorganisms (GCM) 10K type strain sequencing project: providing services to taxonomists for standard genome sequencing and annotation.</title>
        <authorList>
            <consortium name="The Broad Institute Genomics Platform"/>
            <consortium name="The Broad Institute Genome Sequencing Center for Infectious Disease"/>
            <person name="Wu L."/>
            <person name="Ma J."/>
        </authorList>
    </citation>
    <scope>NUCLEOTIDE SEQUENCE [LARGE SCALE GENOMIC DNA]</scope>
    <source>
        <strain evidence="3">JCM 3106</strain>
    </source>
</reference>
<dbReference type="Gene3D" id="3.40.50.300">
    <property type="entry name" value="P-loop containing nucleotide triphosphate hydrolases"/>
    <property type="match status" value="1"/>
</dbReference>
<keyword evidence="3" id="KW-1185">Reference proteome</keyword>
<dbReference type="InterPro" id="IPR027417">
    <property type="entry name" value="P-loop_NTPase"/>
</dbReference>
<sequence length="227" mass="25305">MATLDVMIVWLNGTFGAGKTTTARELVSIIPEARLFDPEQVGVMLRHVPDLPPVEDFQDWPPWRGLVVETARRLLAYVGGVLVVPQTVLVEKYWTEIRARLERSRIPVHHVVLHTDQATLTRRIEEDTLDPEARQWRLDHLPDYLDALPWLIREGKVVDTTQLTPSQVAHAVGLQVEGGGHRPAARTPDAVPVAPPARTGVRRTGGRVRRAPAERILPRTSAPGDLP</sequence>
<proteinExistence type="predicted"/>
<dbReference type="Proteomes" id="UP001499930">
    <property type="component" value="Unassembled WGS sequence"/>
</dbReference>
<protein>
    <recommendedName>
        <fullName evidence="4">ATP-binding protein</fullName>
    </recommendedName>
</protein>
<feature type="region of interest" description="Disordered" evidence="1">
    <location>
        <begin position="178"/>
        <end position="208"/>
    </location>
</feature>
<evidence type="ECO:0000313" key="3">
    <source>
        <dbReference type="Proteomes" id="UP001499930"/>
    </source>
</evidence>
<dbReference type="SUPFAM" id="SSF52540">
    <property type="entry name" value="P-loop containing nucleoside triphosphate hydrolases"/>
    <property type="match status" value="1"/>
</dbReference>
<evidence type="ECO:0008006" key="4">
    <source>
        <dbReference type="Google" id="ProtNLM"/>
    </source>
</evidence>